<reference evidence="1 2" key="1">
    <citation type="submission" date="2014-04" db="EMBL/GenBank/DDBJ databases">
        <title>Draft genome sequence of the novel Streptomyces griseorubens JSD-1 playing a role in carbon and nitrogen cycle.</title>
        <authorList>
            <consortium name="Shanghai Jiao Tong University"/>
            <person name="Feng H."/>
            <person name="Sun Y."/>
            <person name="Zhi Y."/>
            <person name="Mao L."/>
            <person name="Luo Y."/>
            <person name="Wei X."/>
            <person name="Zhou P."/>
        </authorList>
    </citation>
    <scope>NUCLEOTIDE SEQUENCE [LARGE SCALE GENOMIC DNA]</scope>
    <source>
        <strain evidence="1 2">JSD-1</strain>
    </source>
</reference>
<evidence type="ECO:0000313" key="2">
    <source>
        <dbReference type="Proteomes" id="UP000027632"/>
    </source>
</evidence>
<dbReference type="Pfam" id="PF06224">
    <property type="entry name" value="AlkZ-like"/>
    <property type="match status" value="1"/>
</dbReference>
<evidence type="ECO:0000313" key="1">
    <source>
        <dbReference type="EMBL" id="KEG37976.1"/>
    </source>
</evidence>
<gene>
    <name evidence="1" type="ORF">DJ64_24250</name>
</gene>
<dbReference type="InterPro" id="IPR009351">
    <property type="entry name" value="AlkZ-like"/>
</dbReference>
<keyword evidence="2" id="KW-1185">Reference proteome</keyword>
<dbReference type="Proteomes" id="UP000027632">
    <property type="component" value="Unassembled WGS sequence"/>
</dbReference>
<name>A0ABR4STD6_9ACTN</name>
<evidence type="ECO:0008006" key="3">
    <source>
        <dbReference type="Google" id="ProtNLM"/>
    </source>
</evidence>
<sequence>MPDPDVLDNRALGRATLARQLLLRRHAMTATEAMEHLVGLQGQLANPPYLGLWSRLSTFAITDLTELLTSRKAVRGGLMRGTLHVVTARDFLRLRPVLQPVHDRAQRGFFRRDTEGMDLGELAAFCASVLDERYSTNVELRKALAAKWPERNATSLLHSVQYLLPTVYVPPGGTWGTGGSTPLATVDSWLGTPLPESDGPSEMILRYLAAFGPASVKDIQAWSGLTRLKQPVDELRPKLVTFRSAESGVELFDLPDAPRPDAGTPAPVRFLPEFDNLLVAHADRTRVISDEHRAITNTRNGGVAATVLVDGKVAGRWRLVRAKKAVTLEIEPFAPFAASDREQVLAEGEALLAFAGEDAEERNVRFV</sequence>
<proteinExistence type="predicted"/>
<comment type="caution">
    <text evidence="1">The sequence shown here is derived from an EMBL/GenBank/DDBJ whole genome shotgun (WGS) entry which is preliminary data.</text>
</comment>
<accession>A0ABR4STD6</accession>
<dbReference type="EMBL" id="JJMG01000245">
    <property type="protein sequence ID" value="KEG37976.1"/>
    <property type="molecule type" value="Genomic_DNA"/>
</dbReference>
<protein>
    <recommendedName>
        <fullName evidence="3">Winged helix DNA-binding domain-containing protein</fullName>
    </recommendedName>
</protein>
<dbReference type="PANTHER" id="PTHR38479">
    <property type="entry name" value="LMO0824 PROTEIN"/>
    <property type="match status" value="1"/>
</dbReference>
<organism evidence="1 2">
    <name type="scientific">Streptomyces griseorubens</name>
    <dbReference type="NCBI Taxonomy" id="66897"/>
    <lineage>
        <taxon>Bacteria</taxon>
        <taxon>Bacillati</taxon>
        <taxon>Actinomycetota</taxon>
        <taxon>Actinomycetes</taxon>
        <taxon>Kitasatosporales</taxon>
        <taxon>Streptomycetaceae</taxon>
        <taxon>Streptomyces</taxon>
        <taxon>Streptomyces althioticus group</taxon>
    </lineage>
</organism>
<dbReference type="RefSeq" id="WP_037643487.1">
    <property type="nucleotide sequence ID" value="NZ_KL503830.1"/>
</dbReference>
<dbReference type="PANTHER" id="PTHR38479:SF2">
    <property type="entry name" value="WINGED HELIX DNA-BINDING DOMAIN-CONTAINING PROTEIN"/>
    <property type="match status" value="1"/>
</dbReference>